<feature type="signal peptide" evidence="1">
    <location>
        <begin position="1"/>
        <end position="20"/>
    </location>
</feature>
<organism evidence="3 5">
    <name type="scientific">Bursaphelenchus xylophilus</name>
    <name type="common">Pinewood nematode worm</name>
    <name type="synonym">Aphelenchoides xylophilus</name>
    <dbReference type="NCBI Taxonomy" id="6326"/>
    <lineage>
        <taxon>Eukaryota</taxon>
        <taxon>Metazoa</taxon>
        <taxon>Ecdysozoa</taxon>
        <taxon>Nematoda</taxon>
        <taxon>Chromadorea</taxon>
        <taxon>Rhabditida</taxon>
        <taxon>Tylenchina</taxon>
        <taxon>Tylenchomorpha</taxon>
        <taxon>Aphelenchoidea</taxon>
        <taxon>Aphelenchoididae</taxon>
        <taxon>Bursaphelenchus</taxon>
    </lineage>
</organism>
<reference evidence="2" key="2">
    <citation type="submission" date="2020-09" db="EMBL/GenBank/DDBJ databases">
        <authorList>
            <person name="Kikuchi T."/>
        </authorList>
    </citation>
    <scope>NUCLEOTIDE SEQUENCE</scope>
    <source>
        <strain evidence="2">Ka4C1</strain>
    </source>
</reference>
<dbReference type="Proteomes" id="UP000582659">
    <property type="component" value="Unassembled WGS sequence"/>
</dbReference>
<sequence>MLRLNKSLLVLVCVLLTVEGYDSPIKTKAINQCKKYVSVFLSDSEYSTMADYVVSQIYSGTSWNSFKAAAILKFTTVSPSKSANVVGLGTKYITSNLLSGGTTTVSNAISAVGNNVEPFYNQLLGYIKTKKSNGMLENGCYHNVYRLATQWITYNRVKLIMQRVKTKLGTKWTTFTSATYFGPLFEFGNYTLT</sequence>
<evidence type="ECO:0000313" key="5">
    <source>
        <dbReference type="WBParaSite" id="BXY_0118900.1"/>
    </source>
</evidence>
<dbReference type="Proteomes" id="UP000095284">
    <property type="component" value="Unplaced"/>
</dbReference>
<dbReference type="Proteomes" id="UP000659654">
    <property type="component" value="Unassembled WGS sequence"/>
</dbReference>
<protein>
    <submittedName>
        <fullName evidence="2">(pine wood nematode) hypothetical protein</fullName>
    </submittedName>
</protein>
<dbReference type="OrthoDB" id="5877232at2759"/>
<keyword evidence="1" id="KW-0732">Signal</keyword>
<dbReference type="EMBL" id="CAJFDI010000006">
    <property type="protein sequence ID" value="CAD5235129.1"/>
    <property type="molecule type" value="Genomic_DNA"/>
</dbReference>
<name>A0A1I7RKF5_BURXY</name>
<evidence type="ECO:0000256" key="1">
    <source>
        <dbReference type="SAM" id="SignalP"/>
    </source>
</evidence>
<evidence type="ECO:0000313" key="4">
    <source>
        <dbReference type="Proteomes" id="UP000659654"/>
    </source>
</evidence>
<keyword evidence="4" id="KW-1185">Reference proteome</keyword>
<evidence type="ECO:0000313" key="3">
    <source>
        <dbReference type="Proteomes" id="UP000095284"/>
    </source>
</evidence>
<dbReference type="WBParaSite" id="BXY_0118900.1">
    <property type="protein sequence ID" value="BXY_0118900.1"/>
    <property type="gene ID" value="BXY_0118900"/>
</dbReference>
<dbReference type="EMBL" id="CAJFCV020000006">
    <property type="protein sequence ID" value="CAG9131351.1"/>
    <property type="molecule type" value="Genomic_DNA"/>
</dbReference>
<evidence type="ECO:0000313" key="2">
    <source>
        <dbReference type="EMBL" id="CAD5235129.1"/>
    </source>
</evidence>
<feature type="chain" id="PRO_5035399422" evidence="1">
    <location>
        <begin position="21"/>
        <end position="193"/>
    </location>
</feature>
<proteinExistence type="predicted"/>
<gene>
    <name evidence="2" type="ORF">BXYJ_LOCUS15220</name>
</gene>
<dbReference type="AlphaFoldDB" id="A0A1I7RKF5"/>
<accession>A0A1I7RKF5</accession>
<reference evidence="5" key="1">
    <citation type="submission" date="2016-11" db="UniProtKB">
        <authorList>
            <consortium name="WormBaseParasite"/>
        </authorList>
    </citation>
    <scope>IDENTIFICATION</scope>
</reference>